<keyword evidence="2" id="KW-1185">Reference proteome</keyword>
<proteinExistence type="predicted"/>
<sequence length="75" mass="7898">MPSVDIKQIVDTKPLTFTVKTAGGHWKCQLHSDRASYERTRIAKAPGISRTDSGLSTTSTSSTASTSSAASTSSH</sequence>
<comment type="caution">
    <text evidence="1">The sequence shown here is derived from an EMBL/GenBank/DDBJ whole genome shotgun (WGS) entry which is preliminary data.</text>
</comment>
<dbReference type="Proteomes" id="UP001497680">
    <property type="component" value="Unassembled WGS sequence"/>
</dbReference>
<gene>
    <name evidence="1" type="ORF">F4821DRAFT_99770</name>
</gene>
<protein>
    <submittedName>
        <fullName evidence="1">Uncharacterized protein</fullName>
    </submittedName>
</protein>
<evidence type="ECO:0000313" key="2">
    <source>
        <dbReference type="Proteomes" id="UP001497680"/>
    </source>
</evidence>
<evidence type="ECO:0000313" key="1">
    <source>
        <dbReference type="EMBL" id="KAI6087801.1"/>
    </source>
</evidence>
<name>A0ACC0D5K7_9PEZI</name>
<organism evidence="1 2">
    <name type="scientific">Hypoxylon rubiginosum</name>
    <dbReference type="NCBI Taxonomy" id="110542"/>
    <lineage>
        <taxon>Eukaryota</taxon>
        <taxon>Fungi</taxon>
        <taxon>Dikarya</taxon>
        <taxon>Ascomycota</taxon>
        <taxon>Pezizomycotina</taxon>
        <taxon>Sordariomycetes</taxon>
        <taxon>Xylariomycetidae</taxon>
        <taxon>Xylariales</taxon>
        <taxon>Hypoxylaceae</taxon>
        <taxon>Hypoxylon</taxon>
    </lineage>
</organism>
<accession>A0ACC0D5K7</accession>
<reference evidence="1 2" key="1">
    <citation type="journal article" date="2022" name="New Phytol.">
        <title>Ecological generalism drives hyperdiversity of secondary metabolite gene clusters in xylarialean endophytes.</title>
        <authorList>
            <person name="Franco M.E.E."/>
            <person name="Wisecaver J.H."/>
            <person name="Arnold A.E."/>
            <person name="Ju Y.M."/>
            <person name="Slot J.C."/>
            <person name="Ahrendt S."/>
            <person name="Moore L.P."/>
            <person name="Eastman K.E."/>
            <person name="Scott K."/>
            <person name="Konkel Z."/>
            <person name="Mondo S.J."/>
            <person name="Kuo A."/>
            <person name="Hayes R.D."/>
            <person name="Haridas S."/>
            <person name="Andreopoulos B."/>
            <person name="Riley R."/>
            <person name="LaButti K."/>
            <person name="Pangilinan J."/>
            <person name="Lipzen A."/>
            <person name="Amirebrahimi M."/>
            <person name="Yan J."/>
            <person name="Adam C."/>
            <person name="Keymanesh K."/>
            <person name="Ng V."/>
            <person name="Louie K."/>
            <person name="Northen T."/>
            <person name="Drula E."/>
            <person name="Henrissat B."/>
            <person name="Hsieh H.M."/>
            <person name="Youens-Clark K."/>
            <person name="Lutzoni F."/>
            <person name="Miadlikowska J."/>
            <person name="Eastwood D.C."/>
            <person name="Hamelin R.C."/>
            <person name="Grigoriev I.V."/>
            <person name="U'Ren J.M."/>
        </authorList>
    </citation>
    <scope>NUCLEOTIDE SEQUENCE [LARGE SCALE GENOMIC DNA]</scope>
    <source>
        <strain evidence="1 2">ER1909</strain>
    </source>
</reference>
<dbReference type="EMBL" id="MU394305">
    <property type="protein sequence ID" value="KAI6087801.1"/>
    <property type="molecule type" value="Genomic_DNA"/>
</dbReference>